<proteinExistence type="predicted"/>
<feature type="transmembrane region" description="Helical" evidence="1">
    <location>
        <begin position="5"/>
        <end position="23"/>
    </location>
</feature>
<feature type="transmembrane region" description="Helical" evidence="1">
    <location>
        <begin position="29"/>
        <end position="49"/>
    </location>
</feature>
<evidence type="ECO:0008006" key="3">
    <source>
        <dbReference type="Google" id="ProtNLM"/>
    </source>
</evidence>
<keyword evidence="1" id="KW-0812">Transmembrane</keyword>
<comment type="caution">
    <text evidence="2">The sequence shown here is derived from an EMBL/GenBank/DDBJ whole genome shotgun (WGS) entry which is preliminary data.</text>
</comment>
<reference evidence="2" key="1">
    <citation type="journal article" date="2014" name="Front. Microbiol.">
        <title>High frequency of phylogenetically diverse reductive dehalogenase-homologous genes in deep subseafloor sedimentary metagenomes.</title>
        <authorList>
            <person name="Kawai M."/>
            <person name="Futagami T."/>
            <person name="Toyoda A."/>
            <person name="Takaki Y."/>
            <person name="Nishi S."/>
            <person name="Hori S."/>
            <person name="Arai W."/>
            <person name="Tsubouchi T."/>
            <person name="Morono Y."/>
            <person name="Uchiyama I."/>
            <person name="Ito T."/>
            <person name="Fujiyama A."/>
            <person name="Inagaki F."/>
            <person name="Takami H."/>
        </authorList>
    </citation>
    <scope>NUCLEOTIDE SEQUENCE</scope>
    <source>
        <strain evidence="2">Expedition CK06-06</strain>
    </source>
</reference>
<dbReference type="AlphaFoldDB" id="X0S147"/>
<name>X0S147_9ZZZZ</name>
<dbReference type="NCBIfam" id="NF040963">
    <property type="entry name" value="MamI"/>
    <property type="match status" value="1"/>
</dbReference>
<dbReference type="InterPro" id="IPR058806">
    <property type="entry name" value="MamI"/>
</dbReference>
<sequence length="67" mass="7343">MKHIIIGFVAIIVGLWGIVLNWYQFLDLLWVLVPIAVLLGGIVALLAGISNFSKESRSEIPADPGKR</sequence>
<dbReference type="Pfam" id="PF26391">
    <property type="entry name" value="MamI"/>
    <property type="match status" value="1"/>
</dbReference>
<keyword evidence="1" id="KW-1133">Transmembrane helix</keyword>
<accession>X0S147</accession>
<keyword evidence="1" id="KW-0472">Membrane</keyword>
<gene>
    <name evidence="2" type="ORF">S01H1_07557</name>
</gene>
<protein>
    <recommendedName>
        <fullName evidence="3">Magnetosome protein MamI</fullName>
    </recommendedName>
</protein>
<organism evidence="2">
    <name type="scientific">marine sediment metagenome</name>
    <dbReference type="NCBI Taxonomy" id="412755"/>
    <lineage>
        <taxon>unclassified sequences</taxon>
        <taxon>metagenomes</taxon>
        <taxon>ecological metagenomes</taxon>
    </lineage>
</organism>
<evidence type="ECO:0000313" key="2">
    <source>
        <dbReference type="EMBL" id="GAF69682.1"/>
    </source>
</evidence>
<dbReference type="EMBL" id="BARS01003887">
    <property type="protein sequence ID" value="GAF69682.1"/>
    <property type="molecule type" value="Genomic_DNA"/>
</dbReference>
<evidence type="ECO:0000256" key="1">
    <source>
        <dbReference type="SAM" id="Phobius"/>
    </source>
</evidence>